<proteinExistence type="predicted"/>
<dbReference type="Proteomes" id="UP001189429">
    <property type="component" value="Unassembled WGS sequence"/>
</dbReference>
<comment type="caution">
    <text evidence="1">The sequence shown here is derived from an EMBL/GenBank/DDBJ whole genome shotgun (WGS) entry which is preliminary data.</text>
</comment>
<feature type="non-terminal residue" evidence="1">
    <location>
        <position position="463"/>
    </location>
</feature>
<gene>
    <name evidence="1" type="ORF">PCOR1329_LOCUS63635</name>
</gene>
<accession>A0ABN9W656</accession>
<evidence type="ECO:0000313" key="1">
    <source>
        <dbReference type="EMBL" id="CAK0880524.1"/>
    </source>
</evidence>
<sequence>MGEAQDIFKQGHEAKGLKLSLFDNPDDPTSKILVVLFNDAAKLGDNVGVVVERGVSRATSEDECGLINETQLLVTWGRGCFSEMARPSGLGETQCKRCRLQKINCDACVPEALPPDGGANAPAGDGAALGGDVPAFREAAAEDRPARCGYWIKLPKWRWGFVATFAECRADDDGESEGEVVPRGAVESALREMPRAIDLATIASGLNSPGHRGARLKTRRGQCSASSNQAEIDAAGLVAKRLDLAACAEDLAKPDLLRTLPQEVFEIKMAAMCATDMVLLVSLAVGISSRAALAVGAEMSSGSSEDVARFVEIVLPIKPPTTHAEGDFDASGGDAGFDWRGPCGCRVPGDPKSLVLVNVALHVAVSRTVQHIDGVLIKSMGDAVEEEVQLSVNSVVECLGAVQYVVDLGPLSFNFASGFDAMSSAEPSASDSHWRGLGCLFNERMSELPLFQSSVAPIRKTKV</sequence>
<dbReference type="EMBL" id="CAUYUJ010018083">
    <property type="protein sequence ID" value="CAK0880524.1"/>
    <property type="molecule type" value="Genomic_DNA"/>
</dbReference>
<evidence type="ECO:0000313" key="2">
    <source>
        <dbReference type="Proteomes" id="UP001189429"/>
    </source>
</evidence>
<protein>
    <submittedName>
        <fullName evidence="1">Uncharacterized protein</fullName>
    </submittedName>
</protein>
<keyword evidence="2" id="KW-1185">Reference proteome</keyword>
<name>A0ABN9W656_9DINO</name>
<reference evidence="1" key="1">
    <citation type="submission" date="2023-10" db="EMBL/GenBank/DDBJ databases">
        <authorList>
            <person name="Chen Y."/>
            <person name="Shah S."/>
            <person name="Dougan E. K."/>
            <person name="Thang M."/>
            <person name="Chan C."/>
        </authorList>
    </citation>
    <scope>NUCLEOTIDE SEQUENCE [LARGE SCALE GENOMIC DNA]</scope>
</reference>
<organism evidence="1 2">
    <name type="scientific">Prorocentrum cordatum</name>
    <dbReference type="NCBI Taxonomy" id="2364126"/>
    <lineage>
        <taxon>Eukaryota</taxon>
        <taxon>Sar</taxon>
        <taxon>Alveolata</taxon>
        <taxon>Dinophyceae</taxon>
        <taxon>Prorocentrales</taxon>
        <taxon>Prorocentraceae</taxon>
        <taxon>Prorocentrum</taxon>
    </lineage>
</organism>